<keyword evidence="2" id="KW-1185">Reference proteome</keyword>
<dbReference type="InterPro" id="IPR016053">
    <property type="entry name" value="Haem_Oase-like"/>
</dbReference>
<accession>A0ABS7VL42</accession>
<dbReference type="Gene3D" id="1.20.910.10">
    <property type="entry name" value="Heme oxygenase-like"/>
    <property type="match status" value="1"/>
</dbReference>
<organism evidence="1 2">
    <name type="scientific">Microvirga puerhi</name>
    <dbReference type="NCBI Taxonomy" id="2876078"/>
    <lineage>
        <taxon>Bacteria</taxon>
        <taxon>Pseudomonadati</taxon>
        <taxon>Pseudomonadota</taxon>
        <taxon>Alphaproteobacteria</taxon>
        <taxon>Hyphomicrobiales</taxon>
        <taxon>Methylobacteriaceae</taxon>
        <taxon>Microvirga</taxon>
    </lineage>
</organism>
<protein>
    <submittedName>
        <fullName evidence="1">Biliverdin-producing heme oxygenase</fullName>
    </submittedName>
</protein>
<dbReference type="InterPro" id="IPR016084">
    <property type="entry name" value="Haem_Oase-like_multi-hlx"/>
</dbReference>
<evidence type="ECO:0000313" key="1">
    <source>
        <dbReference type="EMBL" id="MBZ6075795.1"/>
    </source>
</evidence>
<sequence length="188" mass="21157">MTLLERLKVETRSAHERIEKAFDLERHTATLADYKKLLARFYGFHSAWEEAASQTMIDMAFFQQRCKAELIASDLRRLGLASWEIAQLPRCQPLMPLSQETDVLGSMYVVEGSTLGGTIIAQAVKRRLGLTAETGCGYFQSYGRDTARMWKSFGERLLAASSPIADDRIVVSAQRTFAVMQDWLGGKQ</sequence>
<reference evidence="1 2" key="1">
    <citation type="submission" date="2021-09" db="EMBL/GenBank/DDBJ databases">
        <title>The complete genome sequence of a new microorganism.</title>
        <authorList>
            <person name="Zi Z."/>
        </authorList>
    </citation>
    <scope>NUCLEOTIDE SEQUENCE [LARGE SCALE GENOMIC DNA]</scope>
    <source>
        <strain evidence="1 2">WGZ8</strain>
    </source>
</reference>
<proteinExistence type="predicted"/>
<dbReference type="EMBL" id="JAIRBM010000003">
    <property type="protein sequence ID" value="MBZ6075795.1"/>
    <property type="molecule type" value="Genomic_DNA"/>
</dbReference>
<gene>
    <name evidence="1" type="ORF">K9B37_05770</name>
</gene>
<dbReference type="Pfam" id="PF01126">
    <property type="entry name" value="Heme_oxygenase"/>
    <property type="match status" value="1"/>
</dbReference>
<evidence type="ECO:0000313" key="2">
    <source>
        <dbReference type="Proteomes" id="UP000704176"/>
    </source>
</evidence>
<dbReference type="RefSeq" id="WP_224311977.1">
    <property type="nucleotide sequence ID" value="NZ_JAIRBM010000003.1"/>
</dbReference>
<dbReference type="Proteomes" id="UP000704176">
    <property type="component" value="Unassembled WGS sequence"/>
</dbReference>
<comment type="caution">
    <text evidence="1">The sequence shown here is derived from an EMBL/GenBank/DDBJ whole genome shotgun (WGS) entry which is preliminary data.</text>
</comment>
<name>A0ABS7VL42_9HYPH</name>
<dbReference type="SUPFAM" id="SSF48613">
    <property type="entry name" value="Heme oxygenase-like"/>
    <property type="match status" value="1"/>
</dbReference>
<dbReference type="CDD" id="cd19166">
    <property type="entry name" value="HemeO-bac"/>
    <property type="match status" value="1"/>
</dbReference>